<reference evidence="3" key="1">
    <citation type="journal article" date="2020" name="MBio">
        <title>Horizontal gene transfer to a defensive symbiont with a reduced genome amongst a multipartite beetle microbiome.</title>
        <authorList>
            <person name="Waterworth S.C."/>
            <person name="Florez L.V."/>
            <person name="Rees E.R."/>
            <person name="Hertweck C."/>
            <person name="Kaltenpoth M."/>
            <person name="Kwan J.C."/>
        </authorList>
    </citation>
    <scope>NUCLEOTIDE SEQUENCE [LARGE SCALE GENOMIC DNA]</scope>
</reference>
<proteinExistence type="predicted"/>
<feature type="signal peptide" evidence="1">
    <location>
        <begin position="1"/>
        <end position="26"/>
    </location>
</feature>
<organism evidence="2 3">
    <name type="scientific">Herbaspirillum frisingense</name>
    <dbReference type="NCBI Taxonomy" id="92645"/>
    <lineage>
        <taxon>Bacteria</taxon>
        <taxon>Pseudomonadati</taxon>
        <taxon>Pseudomonadota</taxon>
        <taxon>Betaproteobacteria</taxon>
        <taxon>Burkholderiales</taxon>
        <taxon>Oxalobacteraceae</taxon>
        <taxon>Herbaspirillum</taxon>
    </lineage>
</organism>
<evidence type="ECO:0000313" key="2">
    <source>
        <dbReference type="EMBL" id="KAF1044112.1"/>
    </source>
</evidence>
<protein>
    <recommendedName>
        <fullName evidence="4">SAF domain-containing protein</fullName>
    </recommendedName>
</protein>
<feature type="chain" id="PRO_5030583673" description="SAF domain-containing protein" evidence="1">
    <location>
        <begin position="27"/>
        <end position="72"/>
    </location>
</feature>
<evidence type="ECO:0000313" key="3">
    <source>
        <dbReference type="Proteomes" id="UP000462435"/>
    </source>
</evidence>
<evidence type="ECO:0008006" key="4">
    <source>
        <dbReference type="Google" id="ProtNLM"/>
    </source>
</evidence>
<dbReference type="EMBL" id="WNDX01000048">
    <property type="protein sequence ID" value="KAF1044112.1"/>
    <property type="molecule type" value="Genomic_DNA"/>
</dbReference>
<keyword evidence="1" id="KW-0732">Signal</keyword>
<comment type="caution">
    <text evidence="2">The sequence shown here is derived from an EMBL/GenBank/DDBJ whole genome shotgun (WGS) entry which is preliminary data.</text>
</comment>
<sequence>MRTKRRAWCACALLLAAAGAGILARALSLTETDLEKLEPGERVTIEQMLDDKNRPGSIIRIERAPAAAPAAA</sequence>
<evidence type="ECO:0000256" key="1">
    <source>
        <dbReference type="SAM" id="SignalP"/>
    </source>
</evidence>
<dbReference type="Proteomes" id="UP000462435">
    <property type="component" value="Unassembled WGS sequence"/>
</dbReference>
<name>A0A7V8FX92_9BURK</name>
<dbReference type="AlphaFoldDB" id="A0A7V8FX92"/>
<accession>A0A7V8FX92</accession>
<gene>
    <name evidence="2" type="ORF">GAK35_01900</name>
</gene>